<evidence type="ECO:0000313" key="2">
    <source>
        <dbReference type="EMBL" id="KAF2663278.1"/>
    </source>
</evidence>
<gene>
    <name evidence="2" type="ORF">BT63DRAFT_430465</name>
</gene>
<dbReference type="Proteomes" id="UP000799302">
    <property type="component" value="Unassembled WGS sequence"/>
</dbReference>
<evidence type="ECO:0000256" key="1">
    <source>
        <dbReference type="SAM" id="MobiDB-lite"/>
    </source>
</evidence>
<proteinExistence type="predicted"/>
<evidence type="ECO:0000313" key="3">
    <source>
        <dbReference type="Proteomes" id="UP000799302"/>
    </source>
</evidence>
<sequence length="86" mass="8386">MPFHILGAVGAFLAHAGPAATHSAAMHAGANTAAALSSSSSVGAAGSAGAGAAGAAYDVSRAKQKEAKKINQARASGKKRDFNPLR</sequence>
<accession>A0A6A6TWN4</accession>
<dbReference type="AlphaFoldDB" id="A0A6A6TWN4"/>
<organism evidence="2 3">
    <name type="scientific">Microthyrium microscopicum</name>
    <dbReference type="NCBI Taxonomy" id="703497"/>
    <lineage>
        <taxon>Eukaryota</taxon>
        <taxon>Fungi</taxon>
        <taxon>Dikarya</taxon>
        <taxon>Ascomycota</taxon>
        <taxon>Pezizomycotina</taxon>
        <taxon>Dothideomycetes</taxon>
        <taxon>Dothideomycetes incertae sedis</taxon>
        <taxon>Microthyriales</taxon>
        <taxon>Microthyriaceae</taxon>
        <taxon>Microthyrium</taxon>
    </lineage>
</organism>
<reference evidence="2" key="1">
    <citation type="journal article" date="2020" name="Stud. Mycol.">
        <title>101 Dothideomycetes genomes: a test case for predicting lifestyles and emergence of pathogens.</title>
        <authorList>
            <person name="Haridas S."/>
            <person name="Albert R."/>
            <person name="Binder M."/>
            <person name="Bloem J."/>
            <person name="Labutti K."/>
            <person name="Salamov A."/>
            <person name="Andreopoulos B."/>
            <person name="Baker S."/>
            <person name="Barry K."/>
            <person name="Bills G."/>
            <person name="Bluhm B."/>
            <person name="Cannon C."/>
            <person name="Castanera R."/>
            <person name="Culley D."/>
            <person name="Daum C."/>
            <person name="Ezra D."/>
            <person name="Gonzalez J."/>
            <person name="Henrissat B."/>
            <person name="Kuo A."/>
            <person name="Liang C."/>
            <person name="Lipzen A."/>
            <person name="Lutzoni F."/>
            <person name="Magnuson J."/>
            <person name="Mondo S."/>
            <person name="Nolan M."/>
            <person name="Ohm R."/>
            <person name="Pangilinan J."/>
            <person name="Park H.-J."/>
            <person name="Ramirez L."/>
            <person name="Alfaro M."/>
            <person name="Sun H."/>
            <person name="Tritt A."/>
            <person name="Yoshinaga Y."/>
            <person name="Zwiers L.-H."/>
            <person name="Turgeon B."/>
            <person name="Goodwin S."/>
            <person name="Spatafora J."/>
            <person name="Crous P."/>
            <person name="Grigoriev I."/>
        </authorList>
    </citation>
    <scope>NUCLEOTIDE SEQUENCE</scope>
    <source>
        <strain evidence="2">CBS 115976</strain>
    </source>
</reference>
<name>A0A6A6TWN4_9PEZI</name>
<dbReference type="EMBL" id="MU004246">
    <property type="protein sequence ID" value="KAF2663278.1"/>
    <property type="molecule type" value="Genomic_DNA"/>
</dbReference>
<feature type="region of interest" description="Disordered" evidence="1">
    <location>
        <begin position="61"/>
        <end position="86"/>
    </location>
</feature>
<protein>
    <submittedName>
        <fullName evidence="2">Uncharacterized protein</fullName>
    </submittedName>
</protein>
<keyword evidence="3" id="KW-1185">Reference proteome</keyword>